<evidence type="ECO:0000256" key="6">
    <source>
        <dbReference type="ARBA" id="ARBA00023004"/>
    </source>
</evidence>
<evidence type="ECO:0000256" key="8">
    <source>
        <dbReference type="SAM" id="Phobius"/>
    </source>
</evidence>
<keyword evidence="8" id="KW-0812">Transmembrane</keyword>
<dbReference type="InterPro" id="IPR009056">
    <property type="entry name" value="Cyt_c-like_dom"/>
</dbReference>
<dbReference type="Gene3D" id="1.10.760.10">
    <property type="entry name" value="Cytochrome c-like domain"/>
    <property type="match status" value="2"/>
</dbReference>
<sequence length="540" mass="58522">MRRARSARRRPHATRARYITDARPAGARNAGRHSGATHAGFFFCMITTERSSMAEPLCAQPAPSTRSDACAPAALATVSRRRGRRNACAMRHAPAAAAFGALGFAAFALAFPEHVPNAVGAIVENLTGANPQPVALRRPGAEPLSAVAQLGRALFFDPALSASGRQSCASCHSPDHAYGPPNDLDVQLGGAALTQPGYRPPPSLMYLYRQPNFSIGPDSSENDDAASVAQQAASQAASAAGAVRARKSAGAAAAPQLVPQGGMFWDGRADTLQQQAFGPLMNPVEMANASTGDVARKLAHARYAPRFRQLFGPRIFDDARLAVSEAMFAIARYQVEDPSFHPYSSKYDRWLEGDARLTQAELRGMRRFNDPNKANCAGCHLSKPSADGLPPMFTDFQYEALGVPRNRALAQNRNPAFHDLGICGPFRDNLKTQTQYCAMFATPSLRNVATRRVFFHNGVYHSLDRVLAFYNLRSVDPGKIYPRDASGRVLQYDDIPSAYRANVDVADAPFDRKPGDAPAMTEQDMRDIVAFLNTLTDEKR</sequence>
<evidence type="ECO:0000313" key="10">
    <source>
        <dbReference type="EMBL" id="EET04830.1"/>
    </source>
</evidence>
<feature type="domain" description="Cytochrome c" evidence="9">
    <location>
        <begin position="146"/>
        <end position="236"/>
    </location>
</feature>
<dbReference type="Pfam" id="PF03150">
    <property type="entry name" value="CCP_MauG"/>
    <property type="match status" value="1"/>
</dbReference>
<reference evidence="10" key="1">
    <citation type="submission" date="2009-05" db="EMBL/GenBank/DDBJ databases">
        <authorList>
            <person name="Harkins D.M."/>
            <person name="DeShazer D."/>
            <person name="Woods D.E."/>
            <person name="Brinkac L.M."/>
            <person name="Brown K.A."/>
            <person name="Hung G.C."/>
            <person name="Tuanyok A."/>
            <person name="Zhang B."/>
            <person name="Nierman W.C."/>
        </authorList>
    </citation>
    <scope>NUCLEOTIDE SEQUENCE [LARGE SCALE GENOMIC DNA]</scope>
    <source>
        <strain evidence="10">1710a</strain>
    </source>
</reference>
<dbReference type="AlphaFoldDB" id="A0A0E1VV88"/>
<dbReference type="InterPro" id="IPR004852">
    <property type="entry name" value="Di-haem_cyt_c_peroxidsae"/>
</dbReference>
<dbReference type="PANTHER" id="PTHR30600:SF10">
    <property type="entry name" value="BLL6722 PROTEIN"/>
    <property type="match status" value="1"/>
</dbReference>
<dbReference type="GO" id="GO:0030313">
    <property type="term" value="C:cell envelope"/>
    <property type="evidence" value="ECO:0007669"/>
    <property type="project" value="UniProtKB-SubCell"/>
</dbReference>
<dbReference type="GO" id="GO:0046872">
    <property type="term" value="F:metal ion binding"/>
    <property type="evidence" value="ECO:0007669"/>
    <property type="project" value="UniProtKB-KW"/>
</dbReference>
<proteinExistence type="predicted"/>
<keyword evidence="6 7" id="KW-0408">Iron</keyword>
<evidence type="ECO:0000256" key="7">
    <source>
        <dbReference type="PROSITE-ProRule" id="PRU00433"/>
    </source>
</evidence>
<dbReference type="HOGENOM" id="CLU_034652_0_0_4"/>
<protein>
    <submittedName>
        <fullName evidence="10">Di-heme cytochrome c peroxidase family protein</fullName>
    </submittedName>
</protein>
<keyword evidence="4" id="KW-0732">Signal</keyword>
<dbReference type="EMBL" id="CM000833">
    <property type="protein sequence ID" value="EET04830.1"/>
    <property type="molecule type" value="Genomic_DNA"/>
</dbReference>
<keyword evidence="5" id="KW-0560">Oxidoreductase</keyword>
<keyword evidence="3 7" id="KW-0479">Metal-binding</keyword>
<feature type="domain" description="Cytochrome c" evidence="9">
    <location>
        <begin position="359"/>
        <end position="536"/>
    </location>
</feature>
<evidence type="ECO:0000256" key="1">
    <source>
        <dbReference type="ARBA" id="ARBA00004196"/>
    </source>
</evidence>
<dbReference type="GO" id="GO:0009055">
    <property type="term" value="F:electron transfer activity"/>
    <property type="evidence" value="ECO:0007669"/>
    <property type="project" value="InterPro"/>
</dbReference>
<dbReference type="RefSeq" id="WP_004528036.1">
    <property type="nucleotide sequence ID" value="NZ_CM000833.1"/>
</dbReference>
<evidence type="ECO:0000259" key="9">
    <source>
        <dbReference type="PROSITE" id="PS51007"/>
    </source>
</evidence>
<evidence type="ECO:0000256" key="3">
    <source>
        <dbReference type="ARBA" id="ARBA00022723"/>
    </source>
</evidence>
<dbReference type="InterPro" id="IPR051395">
    <property type="entry name" value="Cytochrome_c_Peroxidase/MauG"/>
</dbReference>
<keyword evidence="8" id="KW-0472">Membrane</keyword>
<evidence type="ECO:0000256" key="2">
    <source>
        <dbReference type="ARBA" id="ARBA00022617"/>
    </source>
</evidence>
<evidence type="ECO:0000256" key="4">
    <source>
        <dbReference type="ARBA" id="ARBA00022729"/>
    </source>
</evidence>
<dbReference type="SUPFAM" id="SSF46626">
    <property type="entry name" value="Cytochrome c"/>
    <property type="match status" value="2"/>
</dbReference>
<accession>A0A0E1VV88</accession>
<organism evidence="10">
    <name type="scientific">Burkholderia pseudomallei 1710a</name>
    <dbReference type="NCBI Taxonomy" id="320371"/>
    <lineage>
        <taxon>Bacteria</taxon>
        <taxon>Pseudomonadati</taxon>
        <taxon>Pseudomonadota</taxon>
        <taxon>Betaproteobacteria</taxon>
        <taxon>Burkholderiales</taxon>
        <taxon>Burkholderiaceae</taxon>
        <taxon>Burkholderia</taxon>
        <taxon>pseudomallei group</taxon>
    </lineage>
</organism>
<name>A0A0E1VV88_BURPE</name>
<dbReference type="InterPro" id="IPR036909">
    <property type="entry name" value="Cyt_c-like_dom_sf"/>
</dbReference>
<gene>
    <name evidence="10" type="ORF">BURPS1710A_A0184</name>
</gene>
<dbReference type="Proteomes" id="UP000001812">
    <property type="component" value="Chromosome II"/>
</dbReference>
<keyword evidence="10" id="KW-0575">Peroxidase</keyword>
<comment type="subcellular location">
    <subcellularLocation>
        <location evidence="1">Cell envelope</location>
    </subcellularLocation>
</comment>
<dbReference type="PROSITE" id="PS51007">
    <property type="entry name" value="CYTC"/>
    <property type="match status" value="2"/>
</dbReference>
<dbReference type="GO" id="GO:0020037">
    <property type="term" value="F:heme binding"/>
    <property type="evidence" value="ECO:0007669"/>
    <property type="project" value="InterPro"/>
</dbReference>
<keyword evidence="2 7" id="KW-0349">Heme</keyword>
<evidence type="ECO:0000256" key="5">
    <source>
        <dbReference type="ARBA" id="ARBA00023002"/>
    </source>
</evidence>
<dbReference type="PANTHER" id="PTHR30600">
    <property type="entry name" value="CYTOCHROME C PEROXIDASE-RELATED"/>
    <property type="match status" value="1"/>
</dbReference>
<keyword evidence="8" id="KW-1133">Transmembrane helix</keyword>
<dbReference type="GO" id="GO:0004130">
    <property type="term" value="F:cytochrome-c peroxidase activity"/>
    <property type="evidence" value="ECO:0007669"/>
    <property type="project" value="TreeGrafter"/>
</dbReference>
<feature type="transmembrane region" description="Helical" evidence="8">
    <location>
        <begin position="89"/>
        <end position="111"/>
    </location>
</feature>